<keyword evidence="1" id="KW-0732">Signal</keyword>
<dbReference type="FunFam" id="2.60.120.290:FF:000005">
    <property type="entry name" value="Procollagen C-endopeptidase enhancer 1"/>
    <property type="match status" value="1"/>
</dbReference>
<dbReference type="Gene3D" id="2.60.40.3210">
    <property type="entry name" value="Zona pellucida, ZP-N domain"/>
    <property type="match status" value="1"/>
</dbReference>
<dbReference type="FunFam" id="2.60.40.4100:FF:000005">
    <property type="entry name" value="Deleted in malignant brain tumors 1"/>
    <property type="match status" value="1"/>
</dbReference>
<keyword evidence="3" id="KW-0325">Glycoprotein</keyword>
<accession>A0A667XGN7</accession>
<dbReference type="InterPro" id="IPR048290">
    <property type="entry name" value="ZP_chr"/>
</dbReference>
<dbReference type="InterPro" id="IPR042235">
    <property type="entry name" value="ZP-C_dom"/>
</dbReference>
<dbReference type="InterPro" id="IPR055356">
    <property type="entry name" value="ZP-N"/>
</dbReference>
<proteinExistence type="predicted"/>
<dbReference type="InterPro" id="IPR000859">
    <property type="entry name" value="CUB_dom"/>
</dbReference>
<dbReference type="CDD" id="cd00041">
    <property type="entry name" value="CUB"/>
    <property type="match status" value="2"/>
</dbReference>
<dbReference type="Pfam" id="PF00100">
    <property type="entry name" value="Zona_pellucida"/>
    <property type="match status" value="1"/>
</dbReference>
<dbReference type="InterPro" id="IPR035914">
    <property type="entry name" value="Sperma_CUB_dom_sf"/>
</dbReference>
<name>A0A667XGN7_9TELE</name>
<dbReference type="GeneTree" id="ENSGT00940000163882"/>
<reference evidence="7" key="1">
    <citation type="submission" date="2019-06" db="EMBL/GenBank/DDBJ databases">
        <authorList>
            <consortium name="Wellcome Sanger Institute Data Sharing"/>
        </authorList>
    </citation>
    <scope>NUCLEOTIDE SEQUENCE [LARGE SCALE GENOMIC DNA]</scope>
</reference>
<reference evidence="7" key="3">
    <citation type="submission" date="2025-09" db="UniProtKB">
        <authorList>
            <consortium name="Ensembl"/>
        </authorList>
    </citation>
    <scope>IDENTIFICATION</scope>
</reference>
<dbReference type="PANTHER" id="PTHR14002">
    <property type="entry name" value="ENDOGLIN/TGF-BETA RECEPTOR TYPE III"/>
    <property type="match status" value="1"/>
</dbReference>
<reference evidence="7" key="2">
    <citation type="submission" date="2025-08" db="UniProtKB">
        <authorList>
            <consortium name="Ensembl"/>
        </authorList>
    </citation>
    <scope>IDENTIFICATION</scope>
</reference>
<evidence type="ECO:0000256" key="1">
    <source>
        <dbReference type="ARBA" id="ARBA00022729"/>
    </source>
</evidence>
<feature type="domain" description="ZP" evidence="6">
    <location>
        <begin position="204"/>
        <end position="449"/>
    </location>
</feature>
<dbReference type="SMART" id="SM00241">
    <property type="entry name" value="ZP"/>
    <property type="match status" value="1"/>
</dbReference>
<dbReference type="PRINTS" id="PR00023">
    <property type="entry name" value="ZPELLUCIDA"/>
</dbReference>
<dbReference type="Gene3D" id="2.60.40.4100">
    <property type="entry name" value="Zona pellucida, ZP-C domain"/>
    <property type="match status" value="1"/>
</dbReference>
<dbReference type="SUPFAM" id="SSF49854">
    <property type="entry name" value="Spermadhesin, CUB domain"/>
    <property type="match status" value="2"/>
</dbReference>
<dbReference type="Pfam" id="PF23344">
    <property type="entry name" value="ZP-N"/>
    <property type="match status" value="1"/>
</dbReference>
<dbReference type="InParanoid" id="A0A667XGN7"/>
<dbReference type="SMART" id="SM00042">
    <property type="entry name" value="CUB"/>
    <property type="match status" value="2"/>
</dbReference>
<evidence type="ECO:0000256" key="2">
    <source>
        <dbReference type="ARBA" id="ARBA00023157"/>
    </source>
</evidence>
<evidence type="ECO:0000313" key="7">
    <source>
        <dbReference type="Ensembl" id="ENSMMDP00005013258.1"/>
    </source>
</evidence>
<dbReference type="AlphaFoldDB" id="A0A667XGN7"/>
<evidence type="ECO:0000259" key="6">
    <source>
        <dbReference type="PROSITE" id="PS51034"/>
    </source>
</evidence>
<feature type="domain" description="CUB" evidence="5">
    <location>
        <begin position="1"/>
        <end position="79"/>
    </location>
</feature>
<dbReference type="Ensembl" id="ENSMMDT00005013635.1">
    <property type="protein sequence ID" value="ENSMMDP00005013258.1"/>
    <property type="gene ID" value="ENSMMDG00005006910.1"/>
</dbReference>
<dbReference type="Proteomes" id="UP000472263">
    <property type="component" value="Chromosome 15"/>
</dbReference>
<evidence type="ECO:0008006" key="9">
    <source>
        <dbReference type="Google" id="ProtNLM"/>
    </source>
</evidence>
<dbReference type="PROSITE" id="PS51034">
    <property type="entry name" value="ZP_2"/>
    <property type="match status" value="1"/>
</dbReference>
<sequence>PGSQVIDTSLVPISLENHFSCGYDAIYVYDGSSTGTPLLGRICGNWSATFHSTGSYLTVRFTSDGIVSHRGFRAEYPNPCGGSMYGSGSFSSPYYPSYYHDNSYCVWYLRTRSDERISLSITDLFENCCYCDYIAIYDGPSLGSRFLGKVCENSTNDFFHSSSNYMTVLFRTDGSVVGRGFSAKFTSSLPPSSGEITLIICRVDCSSDNMNIVISRSYLTSMGYGGHDLYLNDQYCRPQITSYQVIFSFPVNTCGTIRRVSNPSLLYTNAIRAHKSQYGEITRQSHFKLHVDCRMEQDTTAQIMYIARDTNSSDVTGSGRFNATMAFYTSSSFYYKVTEVPYKVSLNQDMFVEMRLRRDDSSLVLFVDTCVASPNPHDFHTRSYDLVRDGCKRDSTYYAYSSGSSYVARFTFKSFQFLRTHDSVYLQCKILICPASDYNSRCRRGCYKRKARDLGSEHESQSLVLGPIQLKGQCQFGPGSGTNSESQSSLHIISLLTLNIYPTTQNTILSKYSE</sequence>
<keyword evidence="2" id="KW-1015">Disulfide bond</keyword>
<comment type="caution">
    <text evidence="4">Lacks conserved residue(s) required for the propagation of feature annotation.</text>
</comment>
<dbReference type="PANTHER" id="PTHR14002:SF38">
    <property type="entry name" value="CUB AND ZONA PELLUCIDA-LIKE DOMAIN-CONTAINING PROTEIN 1"/>
    <property type="match status" value="1"/>
</dbReference>
<evidence type="ECO:0000259" key="5">
    <source>
        <dbReference type="PROSITE" id="PS01180"/>
    </source>
</evidence>
<evidence type="ECO:0000256" key="3">
    <source>
        <dbReference type="ARBA" id="ARBA00023180"/>
    </source>
</evidence>
<dbReference type="InterPro" id="IPR001507">
    <property type="entry name" value="ZP_dom"/>
</dbReference>
<dbReference type="PROSITE" id="PS01180">
    <property type="entry name" value="CUB"/>
    <property type="match status" value="2"/>
</dbReference>
<dbReference type="Pfam" id="PF00431">
    <property type="entry name" value="CUB"/>
    <property type="match status" value="2"/>
</dbReference>
<dbReference type="Gene3D" id="2.60.120.290">
    <property type="entry name" value="Spermadhesin, CUB domain"/>
    <property type="match status" value="2"/>
</dbReference>
<dbReference type="InterPro" id="IPR055355">
    <property type="entry name" value="ZP-C"/>
</dbReference>
<feature type="domain" description="CUB" evidence="5">
    <location>
        <begin position="80"/>
        <end position="188"/>
    </location>
</feature>
<evidence type="ECO:0000313" key="8">
    <source>
        <dbReference type="Proteomes" id="UP000472263"/>
    </source>
</evidence>
<evidence type="ECO:0000256" key="4">
    <source>
        <dbReference type="PROSITE-ProRule" id="PRU00059"/>
    </source>
</evidence>
<protein>
    <recommendedName>
        <fullName evidence="9">CUB and zona pellucida-like domains 1, tandem duplicate 1</fullName>
    </recommendedName>
</protein>
<keyword evidence="8" id="KW-1185">Reference proteome</keyword>
<organism evidence="7 8">
    <name type="scientific">Myripristis murdjan</name>
    <name type="common">pinecone soldierfish</name>
    <dbReference type="NCBI Taxonomy" id="586833"/>
    <lineage>
        <taxon>Eukaryota</taxon>
        <taxon>Metazoa</taxon>
        <taxon>Chordata</taxon>
        <taxon>Craniata</taxon>
        <taxon>Vertebrata</taxon>
        <taxon>Euteleostomi</taxon>
        <taxon>Actinopterygii</taxon>
        <taxon>Neopterygii</taxon>
        <taxon>Teleostei</taxon>
        <taxon>Neoteleostei</taxon>
        <taxon>Acanthomorphata</taxon>
        <taxon>Holocentriformes</taxon>
        <taxon>Holocentridae</taxon>
        <taxon>Myripristis</taxon>
    </lineage>
</organism>